<keyword evidence="4" id="KW-0539">Nucleus</keyword>
<organism evidence="6 7">
    <name type="scientific">Saprolegnia diclina (strain VS20)</name>
    <dbReference type="NCBI Taxonomy" id="1156394"/>
    <lineage>
        <taxon>Eukaryota</taxon>
        <taxon>Sar</taxon>
        <taxon>Stramenopiles</taxon>
        <taxon>Oomycota</taxon>
        <taxon>Saprolegniomycetes</taxon>
        <taxon>Saprolegniales</taxon>
        <taxon>Saprolegniaceae</taxon>
        <taxon>Saprolegnia</taxon>
    </lineage>
</organism>
<dbReference type="GO" id="GO:0003677">
    <property type="term" value="F:DNA binding"/>
    <property type="evidence" value="ECO:0007669"/>
    <property type="project" value="UniProtKB-KW"/>
</dbReference>
<evidence type="ECO:0000256" key="1">
    <source>
        <dbReference type="ARBA" id="ARBA00023015"/>
    </source>
</evidence>
<protein>
    <recommendedName>
        <fullName evidence="5">RWP-RK domain-containing protein</fullName>
    </recommendedName>
</protein>
<dbReference type="GeneID" id="19957601"/>
<evidence type="ECO:0000259" key="5">
    <source>
        <dbReference type="PROSITE" id="PS51519"/>
    </source>
</evidence>
<dbReference type="OMA" id="KMEDGPT"/>
<evidence type="ECO:0000256" key="3">
    <source>
        <dbReference type="ARBA" id="ARBA00023163"/>
    </source>
</evidence>
<evidence type="ECO:0000313" key="7">
    <source>
        <dbReference type="Proteomes" id="UP000030762"/>
    </source>
</evidence>
<keyword evidence="3" id="KW-0804">Transcription</keyword>
<reference evidence="6 7" key="1">
    <citation type="submission" date="2012-04" db="EMBL/GenBank/DDBJ databases">
        <title>The Genome Sequence of Saprolegnia declina VS20.</title>
        <authorList>
            <consortium name="The Broad Institute Genome Sequencing Platform"/>
            <person name="Russ C."/>
            <person name="Nusbaum C."/>
            <person name="Tyler B."/>
            <person name="van West P."/>
            <person name="Dieguez-Uribeondo J."/>
            <person name="de Bruijn I."/>
            <person name="Tripathy S."/>
            <person name="Jiang R."/>
            <person name="Young S.K."/>
            <person name="Zeng Q."/>
            <person name="Gargeya S."/>
            <person name="Fitzgerald M."/>
            <person name="Haas B."/>
            <person name="Abouelleil A."/>
            <person name="Alvarado L."/>
            <person name="Arachchi H.M."/>
            <person name="Berlin A."/>
            <person name="Chapman S.B."/>
            <person name="Goldberg J."/>
            <person name="Griggs A."/>
            <person name="Gujja S."/>
            <person name="Hansen M."/>
            <person name="Howarth C."/>
            <person name="Imamovic A."/>
            <person name="Larimer J."/>
            <person name="McCowen C."/>
            <person name="Montmayeur A."/>
            <person name="Murphy C."/>
            <person name="Neiman D."/>
            <person name="Pearson M."/>
            <person name="Priest M."/>
            <person name="Roberts A."/>
            <person name="Saif S."/>
            <person name="Shea T."/>
            <person name="Sisk P."/>
            <person name="Sykes S."/>
            <person name="Wortman J."/>
            <person name="Nusbaum C."/>
            <person name="Birren B."/>
        </authorList>
    </citation>
    <scope>NUCLEOTIDE SEQUENCE [LARGE SCALE GENOMIC DNA]</scope>
    <source>
        <strain evidence="6 7">VS20</strain>
    </source>
</reference>
<dbReference type="OrthoDB" id="6270329at2759"/>
<dbReference type="Proteomes" id="UP000030762">
    <property type="component" value="Unassembled WGS sequence"/>
</dbReference>
<dbReference type="AlphaFoldDB" id="T0QZV4"/>
<evidence type="ECO:0000313" key="6">
    <source>
        <dbReference type="EMBL" id="EQC25268.1"/>
    </source>
</evidence>
<keyword evidence="7" id="KW-1185">Reference proteome</keyword>
<dbReference type="Pfam" id="PF02042">
    <property type="entry name" value="RWP-RK"/>
    <property type="match status" value="1"/>
</dbReference>
<proteinExistence type="predicted"/>
<dbReference type="InterPro" id="IPR003035">
    <property type="entry name" value="RWP-RK_dom"/>
</dbReference>
<accession>T0QZV4</accession>
<dbReference type="VEuPathDB" id="FungiDB:SDRG_16874"/>
<evidence type="ECO:0000256" key="4">
    <source>
        <dbReference type="ARBA" id="ARBA00023242"/>
    </source>
</evidence>
<keyword evidence="1" id="KW-0805">Transcription regulation</keyword>
<sequence length="152" mass="17630">MPVFESIRYLPTHELRKYFRYPLKEAAKRLRSYEGAVIRLCRQRGFPKWPYRQLAKLSRKMRFLDNVIAKMEDGPTVQVAARRAQLKAQYNAIKYWDPNTSRTSFTALIDTADCESDDAGSYDDGSVYTNSDDQAQKSHEPSKMAISFILHL</sequence>
<dbReference type="InParanoid" id="T0QZV4"/>
<keyword evidence="2" id="KW-0238">DNA-binding</keyword>
<gene>
    <name evidence="6" type="ORF">SDRG_16874</name>
</gene>
<dbReference type="RefSeq" id="XP_008621320.1">
    <property type="nucleotide sequence ID" value="XM_008623098.1"/>
</dbReference>
<dbReference type="EMBL" id="JH767289">
    <property type="protein sequence ID" value="EQC25268.1"/>
    <property type="molecule type" value="Genomic_DNA"/>
</dbReference>
<dbReference type="STRING" id="1156394.T0QZV4"/>
<dbReference type="PROSITE" id="PS51519">
    <property type="entry name" value="RWP_RK"/>
    <property type="match status" value="1"/>
</dbReference>
<evidence type="ECO:0000256" key="2">
    <source>
        <dbReference type="ARBA" id="ARBA00023125"/>
    </source>
</evidence>
<name>T0QZV4_SAPDV</name>
<feature type="domain" description="RWP-RK" evidence="5">
    <location>
        <begin position="1"/>
        <end position="77"/>
    </location>
</feature>